<dbReference type="InterPro" id="IPR028082">
    <property type="entry name" value="Peripla_BP_I"/>
</dbReference>
<evidence type="ECO:0000256" key="1">
    <source>
        <dbReference type="ARBA" id="ARBA00023015"/>
    </source>
</evidence>
<dbReference type="PANTHER" id="PTHR30146">
    <property type="entry name" value="LACI-RELATED TRANSCRIPTIONAL REPRESSOR"/>
    <property type="match status" value="1"/>
</dbReference>
<name>A0A851GR28_9BACT</name>
<dbReference type="SMART" id="SM00342">
    <property type="entry name" value="HTH_ARAC"/>
    <property type="match status" value="1"/>
</dbReference>
<keyword evidence="1" id="KW-0805">Transcription regulation</keyword>
<dbReference type="PROSITE" id="PS01124">
    <property type="entry name" value="HTH_ARAC_FAMILY_2"/>
    <property type="match status" value="1"/>
</dbReference>
<accession>A0A851GR28</accession>
<dbReference type="InterPro" id="IPR046335">
    <property type="entry name" value="LacI/GalR-like_sensor"/>
</dbReference>
<keyword evidence="6" id="KW-1185">Reference proteome</keyword>
<dbReference type="PANTHER" id="PTHR30146:SF24">
    <property type="entry name" value="XYLOSE OPERON REGULATORY PROTEIN"/>
    <property type="match status" value="1"/>
</dbReference>
<dbReference type="CDD" id="cd01543">
    <property type="entry name" value="PBP1_XylR"/>
    <property type="match status" value="1"/>
</dbReference>
<dbReference type="SUPFAM" id="SSF46689">
    <property type="entry name" value="Homeodomain-like"/>
    <property type="match status" value="1"/>
</dbReference>
<protein>
    <submittedName>
        <fullName evidence="5">DNA-binding transcriptional regulator</fullName>
    </submittedName>
</protein>
<organism evidence="5 6">
    <name type="scientific">Oceaniferula marina</name>
    <dbReference type="NCBI Taxonomy" id="2748318"/>
    <lineage>
        <taxon>Bacteria</taxon>
        <taxon>Pseudomonadati</taxon>
        <taxon>Verrucomicrobiota</taxon>
        <taxon>Verrucomicrobiia</taxon>
        <taxon>Verrucomicrobiales</taxon>
        <taxon>Verrucomicrobiaceae</taxon>
        <taxon>Oceaniferula</taxon>
    </lineage>
</organism>
<reference evidence="5 6" key="1">
    <citation type="submission" date="2020-07" db="EMBL/GenBank/DDBJ databases">
        <title>Roseicoccus Jingziensis gen. nov., sp. nov., isolated from coastal seawater.</title>
        <authorList>
            <person name="Feng X."/>
        </authorList>
    </citation>
    <scope>NUCLEOTIDE SEQUENCE [LARGE SCALE GENOMIC DNA]</scope>
    <source>
        <strain evidence="5 6">N1E253</strain>
    </source>
</reference>
<keyword evidence="3" id="KW-0804">Transcription</keyword>
<dbReference type="Gene3D" id="1.10.10.60">
    <property type="entry name" value="Homeodomain-like"/>
    <property type="match status" value="1"/>
</dbReference>
<dbReference type="GO" id="GO:0000976">
    <property type="term" value="F:transcription cis-regulatory region binding"/>
    <property type="evidence" value="ECO:0007669"/>
    <property type="project" value="TreeGrafter"/>
</dbReference>
<evidence type="ECO:0000256" key="2">
    <source>
        <dbReference type="ARBA" id="ARBA00023125"/>
    </source>
</evidence>
<sequence>MNRLPEVRLLLETSLEYGRSLLRGCALYARHYGPWSLHVEPGHFRETPKLTNSSTPGGIIARIHSASDAKAILKSKKPAVLLEPSNSDPELTSIYEKFHEIRTDSKNIADMAADHLISQGLMQFAFYGQNNCPWSQGRQEVFTSYLESQSLSCSVFNEDHDKTNNQRLKQWLLSLPHPTGLMACNDILGQQVLKACAEANLSVPDQISVIGVDNDELVCELSSPPLTSIVLDTKNAGYEAAKLIDQLMSGHLPENKQIIPVKAIRVEVRRSSEPVIQDDPLVATAIRYIKDHIARLDGVPNVCSHVGVSRRTLERAFNRNLDHGIYEEINQHRLTRAKNLLEKTDLKIHQVAKASGFAHVQPMSRLFHLREKCTPLEYREKHSSQS</sequence>
<evidence type="ECO:0000259" key="4">
    <source>
        <dbReference type="PROSITE" id="PS01124"/>
    </source>
</evidence>
<evidence type="ECO:0000313" key="5">
    <source>
        <dbReference type="EMBL" id="NWK57575.1"/>
    </source>
</evidence>
<evidence type="ECO:0000256" key="3">
    <source>
        <dbReference type="ARBA" id="ARBA00023163"/>
    </source>
</evidence>
<dbReference type="GO" id="GO:0003700">
    <property type="term" value="F:DNA-binding transcription factor activity"/>
    <property type="evidence" value="ECO:0007669"/>
    <property type="project" value="InterPro"/>
</dbReference>
<dbReference type="RefSeq" id="WP_178934823.1">
    <property type="nucleotide sequence ID" value="NZ_JACBAZ010000016.1"/>
</dbReference>
<dbReference type="Pfam" id="PF12833">
    <property type="entry name" value="HTH_18"/>
    <property type="match status" value="1"/>
</dbReference>
<proteinExistence type="predicted"/>
<keyword evidence="2 5" id="KW-0238">DNA-binding</keyword>
<feature type="domain" description="HTH araC/xylS-type" evidence="4">
    <location>
        <begin position="283"/>
        <end position="381"/>
    </location>
</feature>
<comment type="caution">
    <text evidence="5">The sequence shown here is derived from an EMBL/GenBank/DDBJ whole genome shotgun (WGS) entry which is preliminary data.</text>
</comment>
<dbReference type="InterPro" id="IPR009057">
    <property type="entry name" value="Homeodomain-like_sf"/>
</dbReference>
<dbReference type="EMBL" id="JACBAZ010000016">
    <property type="protein sequence ID" value="NWK57575.1"/>
    <property type="molecule type" value="Genomic_DNA"/>
</dbReference>
<evidence type="ECO:0000313" key="6">
    <source>
        <dbReference type="Proteomes" id="UP000557872"/>
    </source>
</evidence>
<dbReference type="InterPro" id="IPR018060">
    <property type="entry name" value="HTH_AraC"/>
</dbReference>
<dbReference type="Pfam" id="PF13377">
    <property type="entry name" value="Peripla_BP_3"/>
    <property type="match status" value="1"/>
</dbReference>
<gene>
    <name evidence="5" type="ORF">HW115_18295</name>
</gene>
<dbReference type="AlphaFoldDB" id="A0A851GR28"/>
<dbReference type="Gene3D" id="3.40.50.2300">
    <property type="match status" value="2"/>
</dbReference>
<dbReference type="SUPFAM" id="SSF53822">
    <property type="entry name" value="Periplasmic binding protein-like I"/>
    <property type="match status" value="1"/>
</dbReference>
<dbReference type="Proteomes" id="UP000557872">
    <property type="component" value="Unassembled WGS sequence"/>
</dbReference>